<dbReference type="InterPro" id="IPR050398">
    <property type="entry name" value="HssS/ArlS-like"/>
</dbReference>
<reference evidence="18 19" key="1">
    <citation type="journal article" date="2020" name="Int. J. Syst. Evol. Microbiol.">
        <title>Description of Erysipelothrix piscisicarius sp. nov., an emergent fish pathogen, and assessment of virulence using a tiger barb (Puntigrus tetrazona) infection model.</title>
        <authorList>
            <person name="Pomaranski E.K."/>
            <person name="Griffin M.J."/>
            <person name="Camus A.C."/>
            <person name="Armwood A.R."/>
            <person name="Shelley J."/>
            <person name="Waldbieser G.C."/>
            <person name="LaFrentz B.R."/>
            <person name="Garcia J.C."/>
            <person name="Yanong R."/>
            <person name="Soto E."/>
        </authorList>
    </citation>
    <scope>NUCLEOTIDE SEQUENCE [LARGE SCALE GENOMIC DNA]</scope>
    <source>
        <strain evidence="18 19">15TAL0474</strain>
    </source>
</reference>
<keyword evidence="9 18" id="KW-0418">Kinase</keyword>
<evidence type="ECO:0000313" key="18">
    <source>
        <dbReference type="EMBL" id="AZK43567.1"/>
    </source>
</evidence>
<comment type="catalytic activity">
    <reaction evidence="1">
        <text>ATP + protein L-histidine = ADP + protein N-phospho-L-histidine.</text>
        <dbReference type="EC" id="2.7.13.3"/>
    </reaction>
</comment>
<feature type="domain" description="HAMP" evidence="17">
    <location>
        <begin position="183"/>
        <end position="234"/>
    </location>
</feature>
<dbReference type="EC" id="2.7.13.3" evidence="3"/>
<evidence type="ECO:0000256" key="4">
    <source>
        <dbReference type="ARBA" id="ARBA00022475"/>
    </source>
</evidence>
<keyword evidence="19" id="KW-1185">Reference proteome</keyword>
<evidence type="ECO:0000256" key="11">
    <source>
        <dbReference type="ARBA" id="ARBA00022989"/>
    </source>
</evidence>
<evidence type="ECO:0000256" key="15">
    <source>
        <dbReference type="SAM" id="Phobius"/>
    </source>
</evidence>
<evidence type="ECO:0000259" key="16">
    <source>
        <dbReference type="PROSITE" id="PS50109"/>
    </source>
</evidence>
<dbReference type="InterPro" id="IPR036097">
    <property type="entry name" value="HisK_dim/P_sf"/>
</dbReference>
<evidence type="ECO:0000256" key="7">
    <source>
        <dbReference type="ARBA" id="ARBA00022692"/>
    </source>
</evidence>
<keyword evidence="5" id="KW-0597">Phosphoprotein</keyword>
<dbReference type="Pfam" id="PF00672">
    <property type="entry name" value="HAMP"/>
    <property type="match status" value="1"/>
</dbReference>
<protein>
    <recommendedName>
        <fullName evidence="3">histidine kinase</fullName>
        <ecNumber evidence="3">2.7.13.3</ecNumber>
    </recommendedName>
</protein>
<dbReference type="PROSITE" id="PS50885">
    <property type="entry name" value="HAMP"/>
    <property type="match status" value="1"/>
</dbReference>
<dbReference type="PROSITE" id="PS50109">
    <property type="entry name" value="HIS_KIN"/>
    <property type="match status" value="1"/>
</dbReference>
<evidence type="ECO:0000256" key="2">
    <source>
        <dbReference type="ARBA" id="ARBA00004651"/>
    </source>
</evidence>
<accession>A0A3S5HJZ5</accession>
<dbReference type="Pfam" id="PF02518">
    <property type="entry name" value="HATPase_c"/>
    <property type="match status" value="1"/>
</dbReference>
<dbReference type="SMART" id="SM00304">
    <property type="entry name" value="HAMP"/>
    <property type="match status" value="1"/>
</dbReference>
<keyword evidence="6" id="KW-0808">Transferase</keyword>
<dbReference type="Pfam" id="PF00512">
    <property type="entry name" value="HisKA"/>
    <property type="match status" value="1"/>
</dbReference>
<evidence type="ECO:0000256" key="5">
    <source>
        <dbReference type="ARBA" id="ARBA00022553"/>
    </source>
</evidence>
<sequence length="444" mass="51256">MMRNIREFIRKLSLTQQLIAIVVFTFAFFLVFFFGALSLNIDKFVDKQMYDLIHRTQQNVIYNYKRGLDDVDLYGANDPNIIHVIRNKDGSIKSNGLSLINVDLLKQVKIQMDAVELEQSINYRFKDSSLYTITNIPDKQASIATLISRNYQNEFKSLLLNNIINMILIIIGVVFLLLLVWVSYIIHPLNQIRAYIEKIKRNEDAELNIERHDEIGELADVLVEMNEELKRQERVKEEMIQNISHDLKTPIATIKSYSEAIKDGVYPYETLEKSVDVIIQHADRLEKKVYNLLMLNRMDYMTHEQIDQDSNVELRETMESVIVSSSQIRPEIDLILNAEEQNVFFGTEEPWRVVVENLLDNALRYAETKIVITLKNDYLSVYNDGSTINENRTEQIFNAYEKGEGGQFGLGLSIVNKVATNYGYVVSASNVDEGVVFEIRKAGI</sequence>
<dbReference type="KEGG" id="eri:EEI45_01015"/>
<evidence type="ECO:0000256" key="8">
    <source>
        <dbReference type="ARBA" id="ARBA00022741"/>
    </source>
</evidence>
<dbReference type="CDD" id="cd06225">
    <property type="entry name" value="HAMP"/>
    <property type="match status" value="1"/>
</dbReference>
<dbReference type="SUPFAM" id="SSF55874">
    <property type="entry name" value="ATPase domain of HSP90 chaperone/DNA topoisomerase II/histidine kinase"/>
    <property type="match status" value="1"/>
</dbReference>
<dbReference type="Proteomes" id="UP000278804">
    <property type="component" value="Chromosome"/>
</dbReference>
<dbReference type="PANTHER" id="PTHR45528">
    <property type="entry name" value="SENSOR HISTIDINE KINASE CPXA"/>
    <property type="match status" value="1"/>
</dbReference>
<evidence type="ECO:0000256" key="10">
    <source>
        <dbReference type="ARBA" id="ARBA00022840"/>
    </source>
</evidence>
<evidence type="ECO:0000256" key="9">
    <source>
        <dbReference type="ARBA" id="ARBA00022777"/>
    </source>
</evidence>
<keyword evidence="12" id="KW-0902">Two-component regulatory system</keyword>
<dbReference type="PANTHER" id="PTHR45528:SF1">
    <property type="entry name" value="SENSOR HISTIDINE KINASE CPXA"/>
    <property type="match status" value="1"/>
</dbReference>
<dbReference type="CDD" id="cd00082">
    <property type="entry name" value="HisKA"/>
    <property type="match status" value="1"/>
</dbReference>
<organism evidence="18 19">
    <name type="scientific">Erysipelothrix piscisicarius</name>
    <dbReference type="NCBI Taxonomy" id="2485784"/>
    <lineage>
        <taxon>Bacteria</taxon>
        <taxon>Bacillati</taxon>
        <taxon>Bacillota</taxon>
        <taxon>Erysipelotrichia</taxon>
        <taxon>Erysipelotrichales</taxon>
        <taxon>Erysipelotrichaceae</taxon>
        <taxon>Erysipelothrix</taxon>
    </lineage>
</organism>
<evidence type="ECO:0000256" key="3">
    <source>
        <dbReference type="ARBA" id="ARBA00012438"/>
    </source>
</evidence>
<evidence type="ECO:0000256" key="6">
    <source>
        <dbReference type="ARBA" id="ARBA00022679"/>
    </source>
</evidence>
<dbReference type="InterPro" id="IPR036890">
    <property type="entry name" value="HATPase_C_sf"/>
</dbReference>
<dbReference type="InterPro" id="IPR003660">
    <property type="entry name" value="HAMP_dom"/>
</dbReference>
<dbReference type="GO" id="GO:0000155">
    <property type="term" value="F:phosphorelay sensor kinase activity"/>
    <property type="evidence" value="ECO:0007669"/>
    <property type="project" value="InterPro"/>
</dbReference>
<gene>
    <name evidence="18" type="ORF">EEI45_01015</name>
</gene>
<evidence type="ECO:0000256" key="14">
    <source>
        <dbReference type="SAM" id="Coils"/>
    </source>
</evidence>
<keyword evidence="8" id="KW-0547">Nucleotide-binding</keyword>
<keyword evidence="13 15" id="KW-0472">Membrane</keyword>
<evidence type="ECO:0000256" key="13">
    <source>
        <dbReference type="ARBA" id="ARBA00023136"/>
    </source>
</evidence>
<dbReference type="RefSeq" id="WP_125163788.1">
    <property type="nucleotide sequence ID" value="NZ_CP034234.1"/>
</dbReference>
<proteinExistence type="predicted"/>
<feature type="domain" description="Histidine kinase" evidence="16">
    <location>
        <begin position="242"/>
        <end position="444"/>
    </location>
</feature>
<keyword evidence="10" id="KW-0067">ATP-binding</keyword>
<keyword evidence="4" id="KW-1003">Cell membrane</keyword>
<keyword evidence="14" id="KW-0175">Coiled coil</keyword>
<dbReference type="EMBL" id="CP034234">
    <property type="protein sequence ID" value="AZK43567.1"/>
    <property type="molecule type" value="Genomic_DNA"/>
</dbReference>
<evidence type="ECO:0000256" key="12">
    <source>
        <dbReference type="ARBA" id="ARBA00023012"/>
    </source>
</evidence>
<dbReference type="InterPro" id="IPR003661">
    <property type="entry name" value="HisK_dim/P_dom"/>
</dbReference>
<dbReference type="GO" id="GO:0005886">
    <property type="term" value="C:plasma membrane"/>
    <property type="evidence" value="ECO:0007669"/>
    <property type="project" value="UniProtKB-SubCell"/>
</dbReference>
<dbReference type="Gene3D" id="6.10.340.10">
    <property type="match status" value="1"/>
</dbReference>
<evidence type="ECO:0000313" key="19">
    <source>
        <dbReference type="Proteomes" id="UP000278804"/>
    </source>
</evidence>
<keyword evidence="7 15" id="KW-0812">Transmembrane</keyword>
<feature type="transmembrane region" description="Helical" evidence="15">
    <location>
        <begin position="163"/>
        <end position="186"/>
    </location>
</feature>
<dbReference type="SUPFAM" id="SSF158472">
    <property type="entry name" value="HAMP domain-like"/>
    <property type="match status" value="1"/>
</dbReference>
<dbReference type="AlphaFoldDB" id="A0A3S5HJZ5"/>
<evidence type="ECO:0000259" key="17">
    <source>
        <dbReference type="PROSITE" id="PS50885"/>
    </source>
</evidence>
<keyword evidence="11 15" id="KW-1133">Transmembrane helix</keyword>
<dbReference type="GO" id="GO:0005524">
    <property type="term" value="F:ATP binding"/>
    <property type="evidence" value="ECO:0007669"/>
    <property type="project" value="UniProtKB-KW"/>
</dbReference>
<evidence type="ECO:0000256" key="1">
    <source>
        <dbReference type="ARBA" id="ARBA00000085"/>
    </source>
</evidence>
<dbReference type="SMART" id="SM00387">
    <property type="entry name" value="HATPase_c"/>
    <property type="match status" value="1"/>
</dbReference>
<dbReference type="Gene3D" id="3.30.565.10">
    <property type="entry name" value="Histidine kinase-like ATPase, C-terminal domain"/>
    <property type="match status" value="1"/>
</dbReference>
<feature type="coiled-coil region" evidence="14">
    <location>
        <begin position="215"/>
        <end position="242"/>
    </location>
</feature>
<dbReference type="InterPro" id="IPR005467">
    <property type="entry name" value="His_kinase_dom"/>
</dbReference>
<feature type="transmembrane region" description="Helical" evidence="15">
    <location>
        <begin position="21"/>
        <end position="41"/>
    </location>
</feature>
<dbReference type="Gene3D" id="1.10.287.130">
    <property type="match status" value="1"/>
</dbReference>
<name>A0A3S5HJZ5_9FIRM</name>
<dbReference type="InterPro" id="IPR003594">
    <property type="entry name" value="HATPase_dom"/>
</dbReference>
<dbReference type="SUPFAM" id="SSF47384">
    <property type="entry name" value="Homodimeric domain of signal transducing histidine kinase"/>
    <property type="match status" value="1"/>
</dbReference>
<comment type="subcellular location">
    <subcellularLocation>
        <location evidence="2">Cell membrane</location>
        <topology evidence="2">Multi-pass membrane protein</topology>
    </subcellularLocation>
</comment>
<dbReference type="SMART" id="SM00388">
    <property type="entry name" value="HisKA"/>
    <property type="match status" value="1"/>
</dbReference>